<dbReference type="Proteomes" id="UP000800235">
    <property type="component" value="Unassembled WGS sequence"/>
</dbReference>
<dbReference type="AlphaFoldDB" id="A0A9P4NQE2"/>
<name>A0A9P4NQE2_9PEZI</name>
<dbReference type="Gene3D" id="1.10.150.750">
    <property type="match status" value="1"/>
</dbReference>
<dbReference type="OrthoDB" id="444127at2759"/>
<keyword evidence="1" id="KW-0378">Hydrolase</keyword>
<dbReference type="Pfam" id="PF00702">
    <property type="entry name" value="Hydrolase"/>
    <property type="match status" value="1"/>
</dbReference>
<dbReference type="SUPFAM" id="SSF56784">
    <property type="entry name" value="HAD-like"/>
    <property type="match status" value="1"/>
</dbReference>
<dbReference type="GO" id="GO:0016791">
    <property type="term" value="F:phosphatase activity"/>
    <property type="evidence" value="ECO:0007669"/>
    <property type="project" value="UniProtKB-ARBA"/>
</dbReference>
<dbReference type="EMBL" id="MU007046">
    <property type="protein sequence ID" value="KAF2429543.1"/>
    <property type="molecule type" value="Genomic_DNA"/>
</dbReference>
<gene>
    <name evidence="2" type="ORF">EJ08DRAFT_734901</name>
</gene>
<evidence type="ECO:0000313" key="3">
    <source>
        <dbReference type="Proteomes" id="UP000800235"/>
    </source>
</evidence>
<dbReference type="InterPro" id="IPR036412">
    <property type="entry name" value="HAD-like_sf"/>
</dbReference>
<dbReference type="PANTHER" id="PTHR43316:SF9">
    <property type="entry name" value="ACID DEHALOGENASE, PUTATIVE (AFU_ORTHOLOGUE AFUA_6G14460)-RELATED"/>
    <property type="match status" value="1"/>
</dbReference>
<sequence>MVFDLKSFKGLFFDIYATLIDWEEGIYPFLLNLSQKIPAGDALREDNAETRRTLLKRYFDNENAVEHENPTTAYPYILEAVYDRIAGQLGVKTDDSERIAFGRSIGKWKAFPDTVEAMKVLAKHYKLFVLSNVDKASFSRTMAGPLKGVHWDGIYTAEEIGSYKPDPANYNFVVDRAKKDFNIEKNELCLVAQSLDLDHVNTTRLGFEPGVWISRYAGKAAMGKNMEELKKAGSGDVNVGATYNSLGELAEAVEKAWASTNK</sequence>
<evidence type="ECO:0000256" key="1">
    <source>
        <dbReference type="ARBA" id="ARBA00022801"/>
    </source>
</evidence>
<proteinExistence type="predicted"/>
<comment type="caution">
    <text evidence="2">The sequence shown here is derived from an EMBL/GenBank/DDBJ whole genome shotgun (WGS) entry which is preliminary data.</text>
</comment>
<accession>A0A9P4NQE2</accession>
<dbReference type="PRINTS" id="PR00413">
    <property type="entry name" value="HADHALOGNASE"/>
</dbReference>
<dbReference type="InterPro" id="IPR006439">
    <property type="entry name" value="HAD-SF_hydro_IA"/>
</dbReference>
<evidence type="ECO:0000313" key="2">
    <source>
        <dbReference type="EMBL" id="KAF2429543.1"/>
    </source>
</evidence>
<dbReference type="PANTHER" id="PTHR43316">
    <property type="entry name" value="HYDROLASE, HALOACID DELAHOGENASE-RELATED"/>
    <property type="match status" value="1"/>
</dbReference>
<dbReference type="InterPro" id="IPR051540">
    <property type="entry name" value="S-2-haloacid_dehalogenase"/>
</dbReference>
<reference evidence="2" key="1">
    <citation type="journal article" date="2020" name="Stud. Mycol.">
        <title>101 Dothideomycetes genomes: a test case for predicting lifestyles and emergence of pathogens.</title>
        <authorList>
            <person name="Haridas S."/>
            <person name="Albert R."/>
            <person name="Binder M."/>
            <person name="Bloem J."/>
            <person name="Labutti K."/>
            <person name="Salamov A."/>
            <person name="Andreopoulos B."/>
            <person name="Baker S."/>
            <person name="Barry K."/>
            <person name="Bills G."/>
            <person name="Bluhm B."/>
            <person name="Cannon C."/>
            <person name="Castanera R."/>
            <person name="Culley D."/>
            <person name="Daum C."/>
            <person name="Ezra D."/>
            <person name="Gonzalez J."/>
            <person name="Henrissat B."/>
            <person name="Kuo A."/>
            <person name="Liang C."/>
            <person name="Lipzen A."/>
            <person name="Lutzoni F."/>
            <person name="Magnuson J."/>
            <person name="Mondo S."/>
            <person name="Nolan M."/>
            <person name="Ohm R."/>
            <person name="Pangilinan J."/>
            <person name="Park H.-J."/>
            <person name="Ramirez L."/>
            <person name="Alfaro M."/>
            <person name="Sun H."/>
            <person name="Tritt A."/>
            <person name="Yoshinaga Y."/>
            <person name="Zwiers L.-H."/>
            <person name="Turgeon B."/>
            <person name="Goodwin S."/>
            <person name="Spatafora J."/>
            <person name="Crous P."/>
            <person name="Grigoriev I."/>
        </authorList>
    </citation>
    <scope>NUCLEOTIDE SEQUENCE</scope>
    <source>
        <strain evidence="2">CBS 130266</strain>
    </source>
</reference>
<dbReference type="Gene3D" id="3.40.50.1000">
    <property type="entry name" value="HAD superfamily/HAD-like"/>
    <property type="match status" value="1"/>
</dbReference>
<organism evidence="2 3">
    <name type="scientific">Tothia fuscella</name>
    <dbReference type="NCBI Taxonomy" id="1048955"/>
    <lineage>
        <taxon>Eukaryota</taxon>
        <taxon>Fungi</taxon>
        <taxon>Dikarya</taxon>
        <taxon>Ascomycota</taxon>
        <taxon>Pezizomycotina</taxon>
        <taxon>Dothideomycetes</taxon>
        <taxon>Pleosporomycetidae</taxon>
        <taxon>Venturiales</taxon>
        <taxon>Cylindrosympodiaceae</taxon>
        <taxon>Tothia</taxon>
    </lineage>
</organism>
<protein>
    <submittedName>
        <fullName evidence="2">HAD-like protein</fullName>
    </submittedName>
</protein>
<dbReference type="InterPro" id="IPR023214">
    <property type="entry name" value="HAD_sf"/>
</dbReference>
<keyword evidence="3" id="KW-1185">Reference proteome</keyword>